<organism evidence="2 3">
    <name type="scientific">[Ruminococcus] lactaris ATCC 29176</name>
    <dbReference type="NCBI Taxonomy" id="471875"/>
    <lineage>
        <taxon>Bacteria</taxon>
        <taxon>Bacillati</taxon>
        <taxon>Bacillota</taxon>
        <taxon>Clostridia</taxon>
        <taxon>Lachnospirales</taxon>
        <taxon>Lachnospiraceae</taxon>
        <taxon>Mediterraneibacter</taxon>
    </lineage>
</organism>
<keyword evidence="3" id="KW-1185">Reference proteome</keyword>
<comment type="caution">
    <text evidence="2">The sequence shown here is derived from an EMBL/GenBank/DDBJ whole genome shotgun (WGS) entry which is preliminary data.</text>
</comment>
<evidence type="ECO:0000313" key="3">
    <source>
        <dbReference type="Proteomes" id="UP000003254"/>
    </source>
</evidence>
<dbReference type="EMBL" id="ABOU02000048">
    <property type="protein sequence ID" value="EDY32088.1"/>
    <property type="molecule type" value="Genomic_DNA"/>
</dbReference>
<proteinExistence type="predicted"/>
<accession>B5CS00</accession>
<sequence>MSEGQEGGVEKDYNNRNLTLEKRGINMAKKEERFEVIFRDGSQLKDEGVRQILVDKETGVNYLCWKSGYGASITPLLDSEGKVIVTK</sequence>
<dbReference type="Proteomes" id="UP000003254">
    <property type="component" value="Unassembled WGS sequence"/>
</dbReference>
<dbReference type="eggNOG" id="ENOG5032SPI">
    <property type="taxonomic scope" value="Bacteria"/>
</dbReference>
<dbReference type="Pfam" id="PF20037">
    <property type="entry name" value="DUF6440"/>
    <property type="match status" value="1"/>
</dbReference>
<evidence type="ECO:0000259" key="1">
    <source>
        <dbReference type="Pfam" id="PF20037"/>
    </source>
</evidence>
<reference evidence="2 3" key="2">
    <citation type="submission" date="2008-08" db="EMBL/GenBank/DDBJ databases">
        <authorList>
            <person name="Fulton L."/>
            <person name="Clifton S."/>
            <person name="Fulton B."/>
            <person name="Xu J."/>
            <person name="Minx P."/>
            <person name="Pepin K.H."/>
            <person name="Johnson M."/>
            <person name="Bhonagiri V."/>
            <person name="Nash W.E."/>
            <person name="Mardis E.R."/>
            <person name="Wilson R.K."/>
        </authorList>
    </citation>
    <scope>NUCLEOTIDE SEQUENCE [LARGE SCALE GENOMIC DNA]</scope>
    <source>
        <strain evidence="2 3">ATCC 29176</strain>
    </source>
</reference>
<protein>
    <recommendedName>
        <fullName evidence="1">DUF6440 domain-containing protein</fullName>
    </recommendedName>
</protein>
<dbReference type="AlphaFoldDB" id="B5CS00"/>
<gene>
    <name evidence="2" type="ORF">RUMLAC_02251</name>
</gene>
<dbReference type="HOGENOM" id="CLU_173156_1_0_9"/>
<reference evidence="2 3" key="1">
    <citation type="submission" date="2008-08" db="EMBL/GenBank/DDBJ databases">
        <title>Draft genome sequence of Ruminococcus lactaris ATCC 29176.</title>
        <authorList>
            <person name="Sudarsanam P."/>
            <person name="Ley R."/>
            <person name="Guruge J."/>
            <person name="Turnbaugh P.J."/>
            <person name="Mahowald M."/>
            <person name="Liep D."/>
            <person name="Gordon J."/>
        </authorList>
    </citation>
    <scope>NUCLEOTIDE SEQUENCE [LARGE SCALE GENOMIC DNA]</scope>
    <source>
        <strain evidence="2 3">ATCC 29176</strain>
    </source>
</reference>
<dbReference type="InterPro" id="IPR045515">
    <property type="entry name" value="DUF6440"/>
</dbReference>
<name>B5CS00_9FIRM</name>
<feature type="domain" description="DUF6440" evidence="1">
    <location>
        <begin position="33"/>
        <end position="86"/>
    </location>
</feature>
<evidence type="ECO:0000313" key="2">
    <source>
        <dbReference type="EMBL" id="EDY32088.1"/>
    </source>
</evidence>